<dbReference type="GO" id="GO:0006508">
    <property type="term" value="P:proteolysis"/>
    <property type="evidence" value="ECO:0007669"/>
    <property type="project" value="InterPro"/>
</dbReference>
<dbReference type="Proteomes" id="UP000326354">
    <property type="component" value="Chromosome"/>
</dbReference>
<dbReference type="GO" id="GO:0004197">
    <property type="term" value="F:cysteine-type endopeptidase activity"/>
    <property type="evidence" value="ECO:0007669"/>
    <property type="project" value="InterPro"/>
</dbReference>
<gene>
    <name evidence="2" type="ORF">UABAM_04622</name>
</gene>
<sequence length="705" mass="80254">MYKIAIFLVLFIYPLLAQNSKTKALLIGINKYENLPKKYWLDGCENDVSIVKNMLKTHFSVDNITTLINEEATRETILKELDKLSQYAKKPSTQIIIFFSGHGSLKKDGPDGDEADGFDETILTYNSTLQGEGDIIDDEIHQVLQNLTALKAHVTMIFDCCHSGSGNRGSTKMRNLERPFSLLSQTAKMEVEKHEAIPGMVFLSACHSYEKEPEYVDKISGKTFGLLTFHLVKAIEEAKQQTITYQWLFEKIHSYYAQIPWTPSPTLSGNKQKIVFAKQLQILPKMAKVTKVQQRKKRVFLNRGSLHNFSKGSIFCLLPPDEVLKIGTNLPKKYLLVKLIDCSPFSSIAKVIRNKGDITHHFPREMHPLLSNNTHIRHVTKNWKALELLHNYGDLRLQLFIEHEFYNEELHRKAISFEYFTAHHPLLSATLKQLEEVNAVKMVSKLQKADAILRVGKKKAAVVWAQGDNILDSSPISKNHEPKGFGPVLLNNSKQSCLKLEDILLHMGKAYNLITLNPIEEWNGFTVDLVDLEEIDESDDIDEIVAIDDEMPSFEDLRQIGFLFHNNTDSDVYPHVIYIDSSLQIQVLYPPKSVPDDVEISVGPGQKRILSGLELESLDENGRETLKIIVSSIHQDFSELELHSLSKSRAQKISETEQTVIGNLLFQSVFSKKRSTFGAFCKRARLLKQPPRWTVLTKRWITTGE</sequence>
<reference evidence="2 3" key="1">
    <citation type="submission" date="2019-08" db="EMBL/GenBank/DDBJ databases">
        <title>Complete genome sequence of Candidatus Uab amorphum.</title>
        <authorList>
            <person name="Shiratori T."/>
            <person name="Suzuki S."/>
            <person name="Kakizawa Y."/>
            <person name="Ishida K."/>
        </authorList>
    </citation>
    <scope>NUCLEOTIDE SEQUENCE [LARGE SCALE GENOMIC DNA]</scope>
    <source>
        <strain evidence="2 3">SRT547</strain>
    </source>
</reference>
<evidence type="ECO:0000313" key="3">
    <source>
        <dbReference type="Proteomes" id="UP000326354"/>
    </source>
</evidence>
<dbReference type="Pfam" id="PF00656">
    <property type="entry name" value="Peptidase_C14"/>
    <property type="match status" value="1"/>
</dbReference>
<dbReference type="PANTHER" id="PTHR48104">
    <property type="entry name" value="METACASPASE-4"/>
    <property type="match status" value="1"/>
</dbReference>
<dbReference type="InterPro" id="IPR029030">
    <property type="entry name" value="Caspase-like_dom_sf"/>
</dbReference>
<dbReference type="OrthoDB" id="1491023at2"/>
<organism evidence="2 3">
    <name type="scientific">Uabimicrobium amorphum</name>
    <dbReference type="NCBI Taxonomy" id="2596890"/>
    <lineage>
        <taxon>Bacteria</taxon>
        <taxon>Pseudomonadati</taxon>
        <taxon>Planctomycetota</taxon>
        <taxon>Candidatus Uabimicrobiia</taxon>
        <taxon>Candidatus Uabimicrobiales</taxon>
        <taxon>Candidatus Uabimicrobiaceae</taxon>
        <taxon>Candidatus Uabimicrobium</taxon>
    </lineage>
</organism>
<keyword evidence="3" id="KW-1185">Reference proteome</keyword>
<dbReference type="SUPFAM" id="SSF52129">
    <property type="entry name" value="Caspase-like"/>
    <property type="match status" value="1"/>
</dbReference>
<protein>
    <submittedName>
        <fullName evidence="2">Peptidase C14</fullName>
    </submittedName>
</protein>
<evidence type="ECO:0000259" key="1">
    <source>
        <dbReference type="Pfam" id="PF00656"/>
    </source>
</evidence>
<dbReference type="RefSeq" id="WP_151970302.1">
    <property type="nucleotide sequence ID" value="NZ_AP019860.1"/>
</dbReference>
<accession>A0A5S9IRE6</accession>
<dbReference type="InterPro" id="IPR011600">
    <property type="entry name" value="Pept_C14_caspase"/>
</dbReference>
<name>A0A5S9IRE6_UABAM</name>
<dbReference type="GO" id="GO:0005737">
    <property type="term" value="C:cytoplasm"/>
    <property type="evidence" value="ECO:0007669"/>
    <property type="project" value="TreeGrafter"/>
</dbReference>
<feature type="domain" description="Peptidase C14 caspase" evidence="1">
    <location>
        <begin position="22"/>
        <end position="267"/>
    </location>
</feature>
<dbReference type="PANTHER" id="PTHR48104:SF30">
    <property type="entry name" value="METACASPASE-1"/>
    <property type="match status" value="1"/>
</dbReference>
<dbReference type="Gene3D" id="3.40.50.1460">
    <property type="match status" value="1"/>
</dbReference>
<dbReference type="KEGG" id="uam:UABAM_04622"/>
<proteinExistence type="predicted"/>
<evidence type="ECO:0000313" key="2">
    <source>
        <dbReference type="EMBL" id="BBM86236.1"/>
    </source>
</evidence>
<dbReference type="InterPro" id="IPR050452">
    <property type="entry name" value="Metacaspase"/>
</dbReference>
<dbReference type="EMBL" id="AP019860">
    <property type="protein sequence ID" value="BBM86236.1"/>
    <property type="molecule type" value="Genomic_DNA"/>
</dbReference>
<dbReference type="AlphaFoldDB" id="A0A5S9IRE6"/>